<name>A0ABZ0TMS1_9SPHI</name>
<dbReference type="RefSeq" id="WP_321563351.1">
    <property type="nucleotide sequence ID" value="NZ_CP139558.1"/>
</dbReference>
<protein>
    <recommendedName>
        <fullName evidence="3">Zf-HC2 domain-containing protein</fullName>
    </recommendedName>
</protein>
<organism evidence="1 2">
    <name type="scientific">Mucilaginibacter sabulilitoris</name>
    <dbReference type="NCBI Taxonomy" id="1173583"/>
    <lineage>
        <taxon>Bacteria</taxon>
        <taxon>Pseudomonadati</taxon>
        <taxon>Bacteroidota</taxon>
        <taxon>Sphingobacteriia</taxon>
        <taxon>Sphingobacteriales</taxon>
        <taxon>Sphingobacteriaceae</taxon>
        <taxon>Mucilaginibacter</taxon>
    </lineage>
</organism>
<proteinExistence type="predicted"/>
<evidence type="ECO:0000313" key="2">
    <source>
        <dbReference type="Proteomes" id="UP001324380"/>
    </source>
</evidence>
<accession>A0ABZ0TMS1</accession>
<sequence>MSYLKKAIYNCKQATLLIEKKQLTQLNFRETIELQIHLTGCGMCRLYSKQSQVINTMVQQLFQASVQAGNISLDDDFKKELQDRIEEELNKN</sequence>
<gene>
    <name evidence="1" type="ORF">SNE25_01645</name>
</gene>
<reference evidence="1 2" key="1">
    <citation type="submission" date="2023-11" db="EMBL/GenBank/DDBJ databases">
        <title>Analysis of the Genomes of Mucilaginibacter gossypii cycad 4 and M. sabulilitoris SNA2: microbes with the potential for plant growth promotion.</title>
        <authorList>
            <person name="Hirsch A.M."/>
            <person name="Humm E."/>
            <person name="Rubbi M."/>
            <person name="Del Vecchio G."/>
            <person name="Ha S.M."/>
            <person name="Pellegrini M."/>
            <person name="Gunsalus R.P."/>
        </authorList>
    </citation>
    <scope>NUCLEOTIDE SEQUENCE [LARGE SCALE GENOMIC DNA]</scope>
    <source>
        <strain evidence="1 2">SNA2</strain>
    </source>
</reference>
<evidence type="ECO:0000313" key="1">
    <source>
        <dbReference type="EMBL" id="WPU94227.1"/>
    </source>
</evidence>
<evidence type="ECO:0008006" key="3">
    <source>
        <dbReference type="Google" id="ProtNLM"/>
    </source>
</evidence>
<dbReference type="Proteomes" id="UP001324380">
    <property type="component" value="Chromosome"/>
</dbReference>
<keyword evidence="2" id="KW-1185">Reference proteome</keyword>
<dbReference type="EMBL" id="CP139558">
    <property type="protein sequence ID" value="WPU94227.1"/>
    <property type="molecule type" value="Genomic_DNA"/>
</dbReference>